<evidence type="ECO:0000313" key="2">
    <source>
        <dbReference type="EMBL" id="KAL3621561.1"/>
    </source>
</evidence>
<sequence>MGVNEVMKFVLEKLKEFLHAVENLSGEALAWFDNIFPPETRASKISHWIHVASPYLITAAVLTALVCCCHCCCCGGRRARTMKAPGRNRRMRRDVFESDPKGYFRNLRAYPGDELC</sequence>
<keyword evidence="1" id="KW-1133">Transmembrane helix</keyword>
<organism evidence="2 3">
    <name type="scientific">Castilleja foliolosa</name>
    <dbReference type="NCBI Taxonomy" id="1961234"/>
    <lineage>
        <taxon>Eukaryota</taxon>
        <taxon>Viridiplantae</taxon>
        <taxon>Streptophyta</taxon>
        <taxon>Embryophyta</taxon>
        <taxon>Tracheophyta</taxon>
        <taxon>Spermatophyta</taxon>
        <taxon>Magnoliopsida</taxon>
        <taxon>eudicotyledons</taxon>
        <taxon>Gunneridae</taxon>
        <taxon>Pentapetalae</taxon>
        <taxon>asterids</taxon>
        <taxon>lamiids</taxon>
        <taxon>Lamiales</taxon>
        <taxon>Orobanchaceae</taxon>
        <taxon>Pedicularideae</taxon>
        <taxon>Castillejinae</taxon>
        <taxon>Castilleja</taxon>
    </lineage>
</organism>
<dbReference type="InterPro" id="IPR039926">
    <property type="entry name" value="Egg_app_1"/>
</dbReference>
<keyword evidence="3" id="KW-1185">Reference proteome</keyword>
<evidence type="ECO:0000313" key="3">
    <source>
        <dbReference type="Proteomes" id="UP001632038"/>
    </source>
</evidence>
<name>A0ABD3BVN4_9LAMI</name>
<gene>
    <name evidence="2" type="ORF">CASFOL_036473</name>
</gene>
<comment type="caution">
    <text evidence="2">The sequence shown here is derived from an EMBL/GenBank/DDBJ whole genome shotgun (WGS) entry which is preliminary data.</text>
</comment>
<dbReference type="Proteomes" id="UP001632038">
    <property type="component" value="Unassembled WGS sequence"/>
</dbReference>
<accession>A0ABD3BVN4</accession>
<reference evidence="3" key="1">
    <citation type="journal article" date="2024" name="IScience">
        <title>Strigolactones Initiate the Formation of Haustorium-like Structures in Castilleja.</title>
        <authorList>
            <person name="Buerger M."/>
            <person name="Peterson D."/>
            <person name="Chory J."/>
        </authorList>
    </citation>
    <scope>NUCLEOTIDE SEQUENCE [LARGE SCALE GENOMIC DNA]</scope>
</reference>
<keyword evidence="1" id="KW-0812">Transmembrane</keyword>
<dbReference type="EMBL" id="JAVIJP010000066">
    <property type="protein sequence ID" value="KAL3621561.1"/>
    <property type="molecule type" value="Genomic_DNA"/>
</dbReference>
<dbReference type="AlphaFoldDB" id="A0ABD3BVN4"/>
<dbReference type="PANTHER" id="PTHR33333">
    <property type="entry name" value="ERYTHROCYTE MEMBRANE PROTEIN 1-LIKE"/>
    <property type="match status" value="1"/>
</dbReference>
<dbReference type="PANTHER" id="PTHR33333:SF46">
    <property type="entry name" value="LOW QUALITY PROTEIN: GLYCINE-RICH PROTEIN DOT1"/>
    <property type="match status" value="1"/>
</dbReference>
<evidence type="ECO:0000256" key="1">
    <source>
        <dbReference type="SAM" id="Phobius"/>
    </source>
</evidence>
<feature type="transmembrane region" description="Helical" evidence="1">
    <location>
        <begin position="55"/>
        <end position="73"/>
    </location>
</feature>
<keyword evidence="1" id="KW-0472">Membrane</keyword>
<protein>
    <submittedName>
        <fullName evidence="2">Uncharacterized protein</fullName>
    </submittedName>
</protein>
<proteinExistence type="predicted"/>